<feature type="compositionally biased region" description="Polar residues" evidence="1">
    <location>
        <begin position="1"/>
        <end position="14"/>
    </location>
</feature>
<dbReference type="Proteomes" id="UP000016923">
    <property type="component" value="Unassembled WGS sequence"/>
</dbReference>
<dbReference type="EMBL" id="KE148157">
    <property type="protein sequence ID" value="EPE05125.1"/>
    <property type="molecule type" value="Genomic_DNA"/>
</dbReference>
<proteinExistence type="predicted"/>
<dbReference type="OrthoDB" id="3001700at2759"/>
<protein>
    <submittedName>
        <fullName evidence="2">Uncharacterized protein</fullName>
    </submittedName>
</protein>
<evidence type="ECO:0000313" key="3">
    <source>
        <dbReference type="Proteomes" id="UP000016923"/>
    </source>
</evidence>
<organism evidence="2 3">
    <name type="scientific">Ophiostoma piceae (strain UAMH 11346)</name>
    <name type="common">Sap stain fungus</name>
    <dbReference type="NCBI Taxonomy" id="1262450"/>
    <lineage>
        <taxon>Eukaryota</taxon>
        <taxon>Fungi</taxon>
        <taxon>Dikarya</taxon>
        <taxon>Ascomycota</taxon>
        <taxon>Pezizomycotina</taxon>
        <taxon>Sordariomycetes</taxon>
        <taxon>Sordariomycetidae</taxon>
        <taxon>Ophiostomatales</taxon>
        <taxon>Ophiostomataceae</taxon>
        <taxon>Ophiostoma</taxon>
    </lineage>
</organism>
<accession>S3CWF8</accession>
<evidence type="ECO:0000313" key="2">
    <source>
        <dbReference type="EMBL" id="EPE05125.1"/>
    </source>
</evidence>
<sequence length="165" mass="16997">MSQTANTMPTSQPQDAEPPKTWSQSARDSYDALYTSWAPWAEDLYLRYFTRHNKASYATEDALQKTKVTGVAQVDALQDGVGALVGGQVGQGGLLQPVGDVVSKHGINRAERDGQDEGGAYVPQSVSKAGSAVASGGTSAAGTVGGGLQSGVQTVGHGIGLFAKN</sequence>
<reference evidence="2 3" key="1">
    <citation type="journal article" date="2013" name="BMC Genomics">
        <title>The genome and transcriptome of the pine saprophyte Ophiostoma piceae, and a comparison with the bark beetle-associated pine pathogen Grosmannia clavigera.</title>
        <authorList>
            <person name="Haridas S."/>
            <person name="Wang Y."/>
            <person name="Lim L."/>
            <person name="Massoumi Alamouti S."/>
            <person name="Jackman S."/>
            <person name="Docking R."/>
            <person name="Robertson G."/>
            <person name="Birol I."/>
            <person name="Bohlmann J."/>
            <person name="Breuil C."/>
        </authorList>
    </citation>
    <scope>NUCLEOTIDE SEQUENCE [LARGE SCALE GENOMIC DNA]</scope>
    <source>
        <strain evidence="2 3">UAMH 11346</strain>
    </source>
</reference>
<name>S3CWF8_OPHP1</name>
<dbReference type="eggNOG" id="ENOG502SM4W">
    <property type="taxonomic scope" value="Eukaryota"/>
</dbReference>
<feature type="region of interest" description="Disordered" evidence="1">
    <location>
        <begin position="1"/>
        <end position="24"/>
    </location>
</feature>
<dbReference type="HOGENOM" id="CLU_121100_1_0_1"/>
<dbReference type="VEuPathDB" id="FungiDB:F503_03730"/>
<gene>
    <name evidence="2" type="ORF">F503_03730</name>
</gene>
<dbReference type="AlphaFoldDB" id="S3CWF8"/>
<dbReference type="STRING" id="1262450.S3CWF8"/>
<keyword evidence="3" id="KW-1185">Reference proteome</keyword>
<evidence type="ECO:0000256" key="1">
    <source>
        <dbReference type="SAM" id="MobiDB-lite"/>
    </source>
</evidence>